<keyword evidence="4" id="KW-1185">Reference proteome</keyword>
<gene>
    <name evidence="3" type="ORF">GCM10010468_26240</name>
</gene>
<organism evidence="3 4">
    <name type="scientific">Actinocorallia longicatena</name>
    <dbReference type="NCBI Taxonomy" id="111803"/>
    <lineage>
        <taxon>Bacteria</taxon>
        <taxon>Bacillati</taxon>
        <taxon>Actinomycetota</taxon>
        <taxon>Actinomycetes</taxon>
        <taxon>Streptosporangiales</taxon>
        <taxon>Thermomonosporaceae</taxon>
        <taxon>Actinocorallia</taxon>
    </lineage>
</organism>
<evidence type="ECO:0000313" key="3">
    <source>
        <dbReference type="EMBL" id="GAA3209006.1"/>
    </source>
</evidence>
<evidence type="ECO:0000313" key="4">
    <source>
        <dbReference type="Proteomes" id="UP001501237"/>
    </source>
</evidence>
<dbReference type="SUPFAM" id="SSF46785">
    <property type="entry name" value="Winged helix' DNA-binding domain"/>
    <property type="match status" value="1"/>
</dbReference>
<dbReference type="CDD" id="cd00090">
    <property type="entry name" value="HTH_ARSR"/>
    <property type="match status" value="1"/>
</dbReference>
<dbReference type="InterPro" id="IPR039422">
    <property type="entry name" value="MarR/SlyA-like"/>
</dbReference>
<reference evidence="4" key="1">
    <citation type="journal article" date="2019" name="Int. J. Syst. Evol. Microbiol.">
        <title>The Global Catalogue of Microorganisms (GCM) 10K type strain sequencing project: providing services to taxonomists for standard genome sequencing and annotation.</title>
        <authorList>
            <consortium name="The Broad Institute Genomics Platform"/>
            <consortium name="The Broad Institute Genome Sequencing Center for Infectious Disease"/>
            <person name="Wu L."/>
            <person name="Ma J."/>
        </authorList>
    </citation>
    <scope>NUCLEOTIDE SEQUENCE [LARGE SCALE GENOMIC DNA]</scope>
    <source>
        <strain evidence="4">JCM 9377</strain>
    </source>
</reference>
<dbReference type="Proteomes" id="UP001501237">
    <property type="component" value="Unassembled WGS sequence"/>
</dbReference>
<proteinExistence type="predicted"/>
<dbReference type="PANTHER" id="PTHR33164:SF99">
    <property type="entry name" value="MARR FAMILY REGULATORY PROTEIN"/>
    <property type="match status" value="1"/>
</dbReference>
<dbReference type="PANTHER" id="PTHR33164">
    <property type="entry name" value="TRANSCRIPTIONAL REGULATOR, MARR FAMILY"/>
    <property type="match status" value="1"/>
</dbReference>
<dbReference type="PRINTS" id="PR00598">
    <property type="entry name" value="HTHMARR"/>
</dbReference>
<feature type="compositionally biased region" description="Low complexity" evidence="1">
    <location>
        <begin position="163"/>
        <end position="173"/>
    </location>
</feature>
<dbReference type="InterPro" id="IPR036388">
    <property type="entry name" value="WH-like_DNA-bd_sf"/>
</dbReference>
<dbReference type="InterPro" id="IPR011991">
    <property type="entry name" value="ArsR-like_HTH"/>
</dbReference>
<dbReference type="Gene3D" id="1.10.10.10">
    <property type="entry name" value="Winged helix-like DNA-binding domain superfamily/Winged helix DNA-binding domain"/>
    <property type="match status" value="1"/>
</dbReference>
<dbReference type="InterPro" id="IPR000835">
    <property type="entry name" value="HTH_MarR-typ"/>
</dbReference>
<name>A0ABP6Q7B7_9ACTN</name>
<dbReference type="PROSITE" id="PS50995">
    <property type="entry name" value="HTH_MARR_2"/>
    <property type="match status" value="1"/>
</dbReference>
<evidence type="ECO:0000259" key="2">
    <source>
        <dbReference type="PROSITE" id="PS50995"/>
    </source>
</evidence>
<dbReference type="SMART" id="SM00347">
    <property type="entry name" value="HTH_MARR"/>
    <property type="match status" value="1"/>
</dbReference>
<dbReference type="InterPro" id="IPR036390">
    <property type="entry name" value="WH_DNA-bd_sf"/>
</dbReference>
<evidence type="ECO:0000256" key="1">
    <source>
        <dbReference type="SAM" id="MobiDB-lite"/>
    </source>
</evidence>
<feature type="domain" description="HTH marR-type" evidence="2">
    <location>
        <begin position="1"/>
        <end position="149"/>
    </location>
</feature>
<dbReference type="EMBL" id="BAAAUV010000005">
    <property type="protein sequence ID" value="GAA3209006.1"/>
    <property type="molecule type" value="Genomic_DNA"/>
</dbReference>
<dbReference type="Pfam" id="PF12802">
    <property type="entry name" value="MarR_2"/>
    <property type="match status" value="1"/>
</dbReference>
<sequence>MMGDMVRWLDDDEQRTWRAFLWATQLLQEEMDRQLQRDAGVPLSYYVAMAMLSESPTRSLTMSELAQSAHSSPSRLSHAVRKLEELGYIERSRHPEDGRTTIATLTEAGLAFVESAAPGHVETVRRAVFDPLGHDQAKHLREISEAILQQLGRPCEPGPAPAPEAGTGTGPTA</sequence>
<protein>
    <submittedName>
        <fullName evidence="3">MarR family transcriptional regulator</fullName>
    </submittedName>
</protein>
<comment type="caution">
    <text evidence="3">The sequence shown here is derived from an EMBL/GenBank/DDBJ whole genome shotgun (WGS) entry which is preliminary data.</text>
</comment>
<accession>A0ABP6Q7B7</accession>
<feature type="region of interest" description="Disordered" evidence="1">
    <location>
        <begin position="153"/>
        <end position="173"/>
    </location>
</feature>